<sequence length="398" mass="43923">MASIFTTKPVLWIRAFFEFLTTILIRFPIWVILALPRSNRPRPTWSIGRTVIIRVLQRLGSSSLGAVRTLIKSPDYRSLEQGKGVRGVWVPAVPHLIVGEVKKWAEEANVESVNIPAYWLERKGANLLPNARPLEGEKILFVLHGGAYAMQSAHPKDTAAHIPHGILDFSGASVNRAFMLEYRNSKSPAQPPSNPFPAALLDAIAGYNYLINEIGFAAENIVVEGDSAGGNLALALTRYLLQNKETDGIPPPPGGLILISPWTDLRPDPANRTSSFFANADSDFILDLVAEDGPAVMNFLGPHGKEAAVTNPYISPASLAPTMPPVSFEGYPRTLIISGMTEIFLDQIRVLYDRMKVNMGSKVRYMEFADVWHDFVLFPNLEPQRTEALNVIGGWIEE</sequence>
<name>A0ACB8UG38_9APHY</name>
<gene>
    <name evidence="1" type="ORF">BDY19DRAFT_902930</name>
</gene>
<protein>
    <submittedName>
        <fullName evidence="1">Alpha/beta-hydrolase</fullName>
    </submittedName>
</protein>
<proteinExistence type="predicted"/>
<evidence type="ECO:0000313" key="2">
    <source>
        <dbReference type="Proteomes" id="UP001055072"/>
    </source>
</evidence>
<organism evidence="1 2">
    <name type="scientific">Irpex rosettiformis</name>
    <dbReference type="NCBI Taxonomy" id="378272"/>
    <lineage>
        <taxon>Eukaryota</taxon>
        <taxon>Fungi</taxon>
        <taxon>Dikarya</taxon>
        <taxon>Basidiomycota</taxon>
        <taxon>Agaricomycotina</taxon>
        <taxon>Agaricomycetes</taxon>
        <taxon>Polyporales</taxon>
        <taxon>Irpicaceae</taxon>
        <taxon>Irpex</taxon>
    </lineage>
</organism>
<comment type="caution">
    <text evidence="1">The sequence shown here is derived from an EMBL/GenBank/DDBJ whole genome shotgun (WGS) entry which is preliminary data.</text>
</comment>
<keyword evidence="2" id="KW-1185">Reference proteome</keyword>
<dbReference type="EMBL" id="MU274902">
    <property type="protein sequence ID" value="KAI0093131.1"/>
    <property type="molecule type" value="Genomic_DNA"/>
</dbReference>
<dbReference type="Proteomes" id="UP001055072">
    <property type="component" value="Unassembled WGS sequence"/>
</dbReference>
<accession>A0ACB8UG38</accession>
<reference evidence="1" key="1">
    <citation type="journal article" date="2021" name="Environ. Microbiol.">
        <title>Gene family expansions and transcriptome signatures uncover fungal adaptations to wood decay.</title>
        <authorList>
            <person name="Hage H."/>
            <person name="Miyauchi S."/>
            <person name="Viragh M."/>
            <person name="Drula E."/>
            <person name="Min B."/>
            <person name="Chaduli D."/>
            <person name="Navarro D."/>
            <person name="Favel A."/>
            <person name="Norest M."/>
            <person name="Lesage-Meessen L."/>
            <person name="Balint B."/>
            <person name="Merenyi Z."/>
            <person name="de Eugenio L."/>
            <person name="Morin E."/>
            <person name="Martinez A.T."/>
            <person name="Baldrian P."/>
            <person name="Stursova M."/>
            <person name="Martinez M.J."/>
            <person name="Novotny C."/>
            <person name="Magnuson J.K."/>
            <person name="Spatafora J.W."/>
            <person name="Maurice S."/>
            <person name="Pangilinan J."/>
            <person name="Andreopoulos W."/>
            <person name="LaButti K."/>
            <person name="Hundley H."/>
            <person name="Na H."/>
            <person name="Kuo A."/>
            <person name="Barry K."/>
            <person name="Lipzen A."/>
            <person name="Henrissat B."/>
            <person name="Riley R."/>
            <person name="Ahrendt S."/>
            <person name="Nagy L.G."/>
            <person name="Grigoriev I.V."/>
            <person name="Martin F."/>
            <person name="Rosso M.N."/>
        </authorList>
    </citation>
    <scope>NUCLEOTIDE SEQUENCE</scope>
    <source>
        <strain evidence="1">CBS 384.51</strain>
    </source>
</reference>
<evidence type="ECO:0000313" key="1">
    <source>
        <dbReference type="EMBL" id="KAI0093131.1"/>
    </source>
</evidence>